<keyword evidence="4" id="KW-1185">Reference proteome</keyword>
<feature type="region of interest" description="Disordered" evidence="1">
    <location>
        <begin position="17"/>
        <end position="44"/>
    </location>
</feature>
<sequence>MKLLVLPLLLAAFRAKVEDTRESDQRSTDDTLDPTTRHQVADKNIWERHPELSVYQHNIARRDANLNPDSILSLDKALAPAKKVVAPNKGPASKKTPAAKNGPVQGV</sequence>
<feature type="region of interest" description="Disordered" evidence="1">
    <location>
        <begin position="84"/>
        <end position="107"/>
    </location>
</feature>
<reference evidence="3" key="1">
    <citation type="submission" date="2021-10" db="EMBL/GenBank/DDBJ databases">
        <authorList>
            <person name="Piombo E."/>
        </authorList>
    </citation>
    <scope>NUCLEOTIDE SEQUENCE</scope>
</reference>
<protein>
    <submittedName>
        <fullName evidence="3">Uncharacterized protein</fullName>
    </submittedName>
</protein>
<evidence type="ECO:0000313" key="3">
    <source>
        <dbReference type="EMBL" id="CAH0024959.1"/>
    </source>
</evidence>
<gene>
    <name evidence="3" type="ORF">CRHIZ90672A_00005104</name>
</gene>
<keyword evidence="2" id="KW-0732">Signal</keyword>
<organism evidence="3 4">
    <name type="scientific">Clonostachys rhizophaga</name>
    <dbReference type="NCBI Taxonomy" id="160324"/>
    <lineage>
        <taxon>Eukaryota</taxon>
        <taxon>Fungi</taxon>
        <taxon>Dikarya</taxon>
        <taxon>Ascomycota</taxon>
        <taxon>Pezizomycotina</taxon>
        <taxon>Sordariomycetes</taxon>
        <taxon>Hypocreomycetidae</taxon>
        <taxon>Hypocreales</taxon>
        <taxon>Bionectriaceae</taxon>
        <taxon>Clonostachys</taxon>
    </lineage>
</organism>
<comment type="caution">
    <text evidence="3">The sequence shown here is derived from an EMBL/GenBank/DDBJ whole genome shotgun (WGS) entry which is preliminary data.</text>
</comment>
<dbReference type="EMBL" id="CABFNQ020000702">
    <property type="protein sequence ID" value="CAH0024959.1"/>
    <property type="molecule type" value="Genomic_DNA"/>
</dbReference>
<evidence type="ECO:0000256" key="1">
    <source>
        <dbReference type="SAM" id="MobiDB-lite"/>
    </source>
</evidence>
<dbReference type="AlphaFoldDB" id="A0A9N9VKC2"/>
<dbReference type="Proteomes" id="UP000696573">
    <property type="component" value="Unassembled WGS sequence"/>
</dbReference>
<feature type="chain" id="PRO_5040126393" evidence="2">
    <location>
        <begin position="20"/>
        <end position="107"/>
    </location>
</feature>
<evidence type="ECO:0000313" key="4">
    <source>
        <dbReference type="Proteomes" id="UP000696573"/>
    </source>
</evidence>
<evidence type="ECO:0000256" key="2">
    <source>
        <dbReference type="SAM" id="SignalP"/>
    </source>
</evidence>
<name>A0A9N9VKC2_9HYPO</name>
<proteinExistence type="predicted"/>
<accession>A0A9N9VKC2</accession>
<feature type="signal peptide" evidence="2">
    <location>
        <begin position="1"/>
        <end position="19"/>
    </location>
</feature>